<proteinExistence type="predicted"/>
<evidence type="ECO:0000256" key="1">
    <source>
        <dbReference type="ARBA" id="ARBA00022692"/>
    </source>
</evidence>
<feature type="transmembrane region" description="Helical" evidence="4">
    <location>
        <begin position="21"/>
        <end position="48"/>
    </location>
</feature>
<dbReference type="Gene3D" id="1.20.1250.20">
    <property type="entry name" value="MFS general substrate transporter like domains"/>
    <property type="match status" value="1"/>
</dbReference>
<dbReference type="PANTHER" id="PTHR23518">
    <property type="entry name" value="C-METHYLTRANSFERASE"/>
    <property type="match status" value="1"/>
</dbReference>
<comment type="caution">
    <text evidence="6">The sequence shown here is derived from an EMBL/GenBank/DDBJ whole genome shotgun (WGS) entry which is preliminary data.</text>
</comment>
<feature type="transmembrane region" description="Helical" evidence="4">
    <location>
        <begin position="92"/>
        <end position="112"/>
    </location>
</feature>
<feature type="transmembrane region" description="Helical" evidence="4">
    <location>
        <begin position="60"/>
        <end position="80"/>
    </location>
</feature>
<feature type="transmembrane region" description="Helical" evidence="4">
    <location>
        <begin position="153"/>
        <end position="176"/>
    </location>
</feature>
<dbReference type="EMBL" id="LBUU01000004">
    <property type="protein sequence ID" value="KKQ70563.1"/>
    <property type="molecule type" value="Genomic_DNA"/>
</dbReference>
<evidence type="ECO:0000313" key="7">
    <source>
        <dbReference type="Proteomes" id="UP000034022"/>
    </source>
</evidence>
<dbReference type="PANTHER" id="PTHR23518:SF2">
    <property type="entry name" value="MAJOR FACILITATOR SUPERFAMILY TRANSPORTER"/>
    <property type="match status" value="1"/>
</dbReference>
<dbReference type="InterPro" id="IPR011701">
    <property type="entry name" value="MFS"/>
</dbReference>
<dbReference type="GO" id="GO:0022857">
    <property type="term" value="F:transmembrane transporter activity"/>
    <property type="evidence" value="ECO:0007669"/>
    <property type="project" value="InterPro"/>
</dbReference>
<dbReference type="Pfam" id="PF07690">
    <property type="entry name" value="MFS_1"/>
    <property type="match status" value="1"/>
</dbReference>
<name>A0A0G0JSP7_9BACT</name>
<evidence type="ECO:0000256" key="4">
    <source>
        <dbReference type="SAM" id="Phobius"/>
    </source>
</evidence>
<keyword evidence="3 4" id="KW-0472">Membrane</keyword>
<dbReference type="InterPro" id="IPR036259">
    <property type="entry name" value="MFS_trans_sf"/>
</dbReference>
<evidence type="ECO:0000256" key="3">
    <source>
        <dbReference type="ARBA" id="ARBA00023136"/>
    </source>
</evidence>
<dbReference type="Proteomes" id="UP000034022">
    <property type="component" value="Unassembled WGS sequence"/>
</dbReference>
<gene>
    <name evidence="6" type="ORF">US91_C0004G0048</name>
</gene>
<feature type="transmembrane region" description="Helical" evidence="4">
    <location>
        <begin position="182"/>
        <end position="201"/>
    </location>
</feature>
<accession>A0A0G0JSP7</accession>
<protein>
    <recommendedName>
        <fullName evidence="5">Major facilitator superfamily (MFS) profile domain-containing protein</fullName>
    </recommendedName>
</protein>
<feature type="domain" description="Major facilitator superfamily (MFS) profile" evidence="5">
    <location>
        <begin position="22"/>
        <end position="215"/>
    </location>
</feature>
<feature type="transmembrane region" description="Helical" evidence="4">
    <location>
        <begin position="118"/>
        <end position="141"/>
    </location>
</feature>
<keyword evidence="1 4" id="KW-0812">Transmembrane</keyword>
<evidence type="ECO:0000256" key="2">
    <source>
        <dbReference type="ARBA" id="ARBA00022989"/>
    </source>
</evidence>
<dbReference type="InterPro" id="IPR020846">
    <property type="entry name" value="MFS_dom"/>
</dbReference>
<keyword evidence="2 4" id="KW-1133">Transmembrane helix</keyword>
<reference evidence="6 7" key="1">
    <citation type="journal article" date="2015" name="Nature">
        <title>rRNA introns, odd ribosomes, and small enigmatic genomes across a large radiation of phyla.</title>
        <authorList>
            <person name="Brown C.T."/>
            <person name="Hug L.A."/>
            <person name="Thomas B.C."/>
            <person name="Sharon I."/>
            <person name="Castelle C.J."/>
            <person name="Singh A."/>
            <person name="Wilkins M.J."/>
            <person name="Williams K.H."/>
            <person name="Banfield J.F."/>
        </authorList>
    </citation>
    <scope>NUCLEOTIDE SEQUENCE [LARGE SCALE GENOMIC DNA]</scope>
</reference>
<sequence>MKHPSVNSVWNISIFQKINPVIRILIFSDILVVMTRLGFIAPIFALYITDKIPGGNLEVVGIATTIYMLSKSLLQIPVSVMIDKIKGEQDDFIAIFLGTFWFSLTPLLYIFIDSIFQLYVVQFLLGVSAAVLFPSWTAVFTRHIDHEHEGIEWGTYFTVTDLSSAIGAALGGIIAYRLGFNYLFGLASVISFIGVFVLLSIKNDMRFVKAKKSNF</sequence>
<evidence type="ECO:0000259" key="5">
    <source>
        <dbReference type="PROSITE" id="PS50850"/>
    </source>
</evidence>
<dbReference type="PROSITE" id="PS50850">
    <property type="entry name" value="MFS"/>
    <property type="match status" value="1"/>
</dbReference>
<evidence type="ECO:0000313" key="6">
    <source>
        <dbReference type="EMBL" id="KKQ70563.1"/>
    </source>
</evidence>
<dbReference type="AlphaFoldDB" id="A0A0G0JSP7"/>
<dbReference type="SUPFAM" id="SSF103473">
    <property type="entry name" value="MFS general substrate transporter"/>
    <property type="match status" value="1"/>
</dbReference>
<organism evidence="6 7">
    <name type="scientific">Candidatus Falkowbacteria bacterium GW2011_GWE1_38_31</name>
    <dbReference type="NCBI Taxonomy" id="1618638"/>
    <lineage>
        <taxon>Bacteria</taxon>
        <taxon>Candidatus Falkowiibacteriota</taxon>
    </lineage>
</organism>